<reference evidence="2 3" key="1">
    <citation type="submission" date="2020-03" db="EMBL/GenBank/DDBJ databases">
        <authorList>
            <person name="Lai Q."/>
        </authorList>
    </citation>
    <scope>NUCLEOTIDE SEQUENCE [LARGE SCALE GENOMIC DNA]</scope>
    <source>
        <strain evidence="2 3">CCUG 25036</strain>
    </source>
</reference>
<accession>A0A7X5U709</accession>
<dbReference type="Proteomes" id="UP000490980">
    <property type="component" value="Unassembled WGS sequence"/>
</dbReference>
<keyword evidence="1" id="KW-0732">Signal</keyword>
<name>A0A7X5U709_9GAMM</name>
<dbReference type="EMBL" id="JAARLZ010000001">
    <property type="protein sequence ID" value="NII04977.1"/>
    <property type="molecule type" value="Genomic_DNA"/>
</dbReference>
<protein>
    <submittedName>
        <fullName evidence="2">Uncharacterized protein</fullName>
    </submittedName>
</protein>
<comment type="caution">
    <text evidence="2">The sequence shown here is derived from an EMBL/GenBank/DDBJ whole genome shotgun (WGS) entry which is preliminary data.</text>
</comment>
<keyword evidence="3" id="KW-1185">Reference proteome</keyword>
<evidence type="ECO:0000313" key="3">
    <source>
        <dbReference type="Proteomes" id="UP000490980"/>
    </source>
</evidence>
<dbReference type="AlphaFoldDB" id="A0A7X5U709"/>
<sequence length="115" mass="12473">MYRILLSALFVAAPLAVSAHTPTDSMVFPAAASQADRPVPGFGGGNDVRRCGITDMAAFDAYVATRPTPVEFRSRYSCLTLVLPGDMATRELRMDNSRYFADLDAHGRIQGGSFR</sequence>
<organism evidence="2 3">
    <name type="scientific">Luteibacter anthropi</name>
    <dbReference type="NCBI Taxonomy" id="564369"/>
    <lineage>
        <taxon>Bacteria</taxon>
        <taxon>Pseudomonadati</taxon>
        <taxon>Pseudomonadota</taxon>
        <taxon>Gammaproteobacteria</taxon>
        <taxon>Lysobacterales</taxon>
        <taxon>Rhodanobacteraceae</taxon>
        <taxon>Luteibacter</taxon>
    </lineage>
</organism>
<feature type="signal peptide" evidence="1">
    <location>
        <begin position="1"/>
        <end position="19"/>
    </location>
</feature>
<feature type="chain" id="PRO_5030645692" evidence="1">
    <location>
        <begin position="20"/>
        <end position="115"/>
    </location>
</feature>
<dbReference type="RefSeq" id="WP_166945749.1">
    <property type="nucleotide sequence ID" value="NZ_JAARLZ010000001.1"/>
</dbReference>
<gene>
    <name evidence="2" type="ORF">HBF25_01100</name>
</gene>
<evidence type="ECO:0000313" key="2">
    <source>
        <dbReference type="EMBL" id="NII04977.1"/>
    </source>
</evidence>
<evidence type="ECO:0000256" key="1">
    <source>
        <dbReference type="SAM" id="SignalP"/>
    </source>
</evidence>
<proteinExistence type="predicted"/>